<dbReference type="Gene3D" id="3.20.20.80">
    <property type="entry name" value="Glycosidases"/>
    <property type="match status" value="1"/>
</dbReference>
<name>A0A0A7CM54_9STRA</name>
<dbReference type="InterPro" id="IPR001579">
    <property type="entry name" value="Glyco_hydro_18_chit_AS"/>
</dbReference>
<dbReference type="Pfam" id="PF00704">
    <property type="entry name" value="Glyco_hydro_18"/>
    <property type="match status" value="1"/>
</dbReference>
<evidence type="ECO:0000256" key="4">
    <source>
        <dbReference type="RuleBase" id="RU000489"/>
    </source>
</evidence>
<keyword evidence="3 4" id="KW-0326">Glycosidase</keyword>
<dbReference type="InterPro" id="IPR001223">
    <property type="entry name" value="Glyco_hydro18_cat"/>
</dbReference>
<dbReference type="CDD" id="cd02871">
    <property type="entry name" value="GH18_chitinase_D-like"/>
    <property type="match status" value="1"/>
</dbReference>
<evidence type="ECO:0000256" key="3">
    <source>
        <dbReference type="ARBA" id="ARBA00023295"/>
    </source>
</evidence>
<protein>
    <recommendedName>
        <fullName evidence="1">chitinase</fullName>
        <ecNumber evidence="1">3.2.1.14</ecNumber>
    </recommendedName>
</protein>
<dbReference type="EC" id="3.2.1.14" evidence="1"/>
<keyword evidence="6" id="KW-0732">Signal</keyword>
<comment type="similarity">
    <text evidence="5">Belongs to the glycosyl hydrolase 18 family.</text>
</comment>
<sequence length="449" mass="49351">MRFAITSYLIALAAARDPFQDMEGVQTLSYLHTTQLQTHTLVGYWHDFENPSGPTYPLSQVSPDWDVVVVAFGTNRGNGNVGFDLDPKARSEDDFIRDIASLQAAGKKVVLSLGGQDGSVSLANDMERANFVDSVYGLLRKFGFDGIDLDLESGVSQGLPIINNIIVAVKQIRQRIGPSFYLSMAPEHPYVQGGYGAYGSIWGAYLPIIDGLRNELSILHVQYYNNGGFVYTDGRMINEGTVDCLVGGSIMLMDGFRVNYGQGWHFRGLRPDQVAFGVPSGPRSAGRGFVTSETVHRALTCLAHGDGCESIKPVRTYPTFRGVMTWSINWDRFDHYSFSRPARKALDSLGNVDYEPPVYIEPQVIISTDTPPSISTKKSNDLCGNCNNCYFSLKHALTDGPQTNAAPTVHLHGVVSHNSEVFISSAEIMLHQTINLSKLKQCRHALGRS</sequence>
<evidence type="ECO:0000256" key="5">
    <source>
        <dbReference type="RuleBase" id="RU004453"/>
    </source>
</evidence>
<dbReference type="SUPFAM" id="SSF51445">
    <property type="entry name" value="(Trans)glycosidases"/>
    <property type="match status" value="1"/>
</dbReference>
<evidence type="ECO:0000313" key="8">
    <source>
        <dbReference type="EMBL" id="AIG55573.1"/>
    </source>
</evidence>
<organism evidence="8">
    <name type="scientific">Thraustotheca clavata</name>
    <dbReference type="NCBI Taxonomy" id="74557"/>
    <lineage>
        <taxon>Eukaryota</taxon>
        <taxon>Sar</taxon>
        <taxon>Stramenopiles</taxon>
        <taxon>Oomycota</taxon>
        <taxon>Saprolegniomycetes</taxon>
        <taxon>Saprolegniales</taxon>
        <taxon>Achlyaceae</taxon>
        <taxon>Thraustotheca</taxon>
    </lineage>
</organism>
<dbReference type="InterPro" id="IPR017853">
    <property type="entry name" value="GH"/>
</dbReference>
<feature type="domain" description="GH18" evidence="7">
    <location>
        <begin position="39"/>
        <end position="349"/>
    </location>
</feature>
<dbReference type="GO" id="GO:0005975">
    <property type="term" value="P:carbohydrate metabolic process"/>
    <property type="evidence" value="ECO:0007669"/>
    <property type="project" value="InterPro"/>
</dbReference>
<keyword evidence="2 4" id="KW-0378">Hydrolase</keyword>
<dbReference type="InterPro" id="IPR011583">
    <property type="entry name" value="Chitinase_II/V-like_cat"/>
</dbReference>
<evidence type="ECO:0000259" key="7">
    <source>
        <dbReference type="PROSITE" id="PS51910"/>
    </source>
</evidence>
<feature type="chain" id="PRO_5012791258" description="chitinase" evidence="6">
    <location>
        <begin position="16"/>
        <end position="449"/>
    </location>
</feature>
<dbReference type="GO" id="GO:0008061">
    <property type="term" value="F:chitin binding"/>
    <property type="evidence" value="ECO:0007669"/>
    <property type="project" value="InterPro"/>
</dbReference>
<feature type="signal peptide" evidence="6">
    <location>
        <begin position="1"/>
        <end position="15"/>
    </location>
</feature>
<dbReference type="PROSITE" id="PS51910">
    <property type="entry name" value="GH18_2"/>
    <property type="match status" value="1"/>
</dbReference>
<dbReference type="EMBL" id="KM038112">
    <property type="protein sequence ID" value="AIG55573.1"/>
    <property type="molecule type" value="Genomic_DNA"/>
</dbReference>
<evidence type="ECO:0000256" key="1">
    <source>
        <dbReference type="ARBA" id="ARBA00012729"/>
    </source>
</evidence>
<dbReference type="PANTHER" id="PTHR45708:SF49">
    <property type="entry name" value="ENDOCHITINASE"/>
    <property type="match status" value="1"/>
</dbReference>
<dbReference type="GO" id="GO:0008843">
    <property type="term" value="F:endochitinase activity"/>
    <property type="evidence" value="ECO:0007669"/>
    <property type="project" value="UniProtKB-EC"/>
</dbReference>
<reference evidence="8" key="1">
    <citation type="journal article" date="2014" name="Genome Biol. Evol.">
        <title>The secreted proteins of Achlya hypogyna and Thraustotheca clavata identify the ancestral oomycete secretome and reveal gene acquisitions by horizontal gene transfer.</title>
        <authorList>
            <person name="Misner I."/>
            <person name="Blouin N."/>
            <person name="Leonard G."/>
            <person name="Richards T.A."/>
            <person name="Lane C.E."/>
        </authorList>
    </citation>
    <scope>NUCLEOTIDE SEQUENCE</scope>
    <source>
        <strain evidence="8">ATCC 34112</strain>
    </source>
</reference>
<dbReference type="SMART" id="SM00636">
    <property type="entry name" value="Glyco_18"/>
    <property type="match status" value="1"/>
</dbReference>
<dbReference type="PROSITE" id="PS01095">
    <property type="entry name" value="GH18_1"/>
    <property type="match status" value="1"/>
</dbReference>
<dbReference type="InterPro" id="IPR050542">
    <property type="entry name" value="Glycosyl_Hydrlase18_Chitinase"/>
</dbReference>
<accession>A0A0A7CM54</accession>
<dbReference type="PANTHER" id="PTHR45708">
    <property type="entry name" value="ENDOCHITINASE"/>
    <property type="match status" value="1"/>
</dbReference>
<proteinExistence type="inferred from homology"/>
<evidence type="ECO:0000256" key="6">
    <source>
        <dbReference type="SAM" id="SignalP"/>
    </source>
</evidence>
<evidence type="ECO:0000256" key="2">
    <source>
        <dbReference type="ARBA" id="ARBA00022801"/>
    </source>
</evidence>
<dbReference type="AlphaFoldDB" id="A0A0A7CM54"/>